<feature type="transmembrane region" description="Helical" evidence="7">
    <location>
        <begin position="141"/>
        <end position="163"/>
    </location>
</feature>
<evidence type="ECO:0000313" key="9">
    <source>
        <dbReference type="Proteomes" id="UP001549110"/>
    </source>
</evidence>
<name>A0ABV2EKQ2_9CAUL</name>
<gene>
    <name evidence="8" type="ORF">ABID41_002766</name>
</gene>
<keyword evidence="4 7" id="KW-0812">Transmembrane</keyword>
<feature type="transmembrane region" description="Helical" evidence="7">
    <location>
        <begin position="321"/>
        <end position="341"/>
    </location>
</feature>
<keyword evidence="3" id="KW-1003">Cell membrane</keyword>
<evidence type="ECO:0000256" key="7">
    <source>
        <dbReference type="SAM" id="Phobius"/>
    </source>
</evidence>
<feature type="transmembrane region" description="Helical" evidence="7">
    <location>
        <begin position="280"/>
        <end position="301"/>
    </location>
</feature>
<feature type="transmembrane region" description="Helical" evidence="7">
    <location>
        <begin position="107"/>
        <end position="129"/>
    </location>
</feature>
<evidence type="ECO:0000256" key="3">
    <source>
        <dbReference type="ARBA" id="ARBA00022475"/>
    </source>
</evidence>
<comment type="subcellular location">
    <subcellularLocation>
        <location evidence="1">Cell membrane</location>
        <topology evidence="1">Multi-pass membrane protein</topology>
    </subcellularLocation>
</comment>
<evidence type="ECO:0000256" key="4">
    <source>
        <dbReference type="ARBA" id="ARBA00022692"/>
    </source>
</evidence>
<evidence type="ECO:0000313" key="8">
    <source>
        <dbReference type="EMBL" id="MET3527648.1"/>
    </source>
</evidence>
<keyword evidence="9" id="KW-1185">Reference proteome</keyword>
<dbReference type="RefSeq" id="WP_331932434.1">
    <property type="nucleotide sequence ID" value="NZ_JBEPLU010000002.1"/>
</dbReference>
<evidence type="ECO:0000256" key="2">
    <source>
        <dbReference type="ARBA" id="ARBA00007430"/>
    </source>
</evidence>
<proteinExistence type="inferred from homology"/>
<comment type="caution">
    <text evidence="8">The sequence shown here is derived from an EMBL/GenBank/DDBJ whole genome shotgun (WGS) entry which is preliminary data.</text>
</comment>
<dbReference type="PANTHER" id="PTHR30250">
    <property type="entry name" value="PST FAMILY PREDICTED COLANIC ACID TRANSPORTER"/>
    <property type="match status" value="1"/>
</dbReference>
<sequence length="487" mass="51463">MSTRRSLVWMAAAQAGYFVFQFGGSVILARLLSPHDMGVFAIALAVAGLLALIQAFGLSNLIIREAELKPALAATAFTMNAVLGLVMAALTVALGLFGGALLSSTGVAQVLLVLAALPLISIFEFLPAARLEREGAFRTLAMLKAGRSAIAMGLTVALAFAGYSYMSLAWGQLAGAGFNLLALHAVAWRHASLRLSFQDWRAVSRFGGQMLAISGVNSLADRLAEILLGRIIDLAALGLYSRASSMFNLLWNNIHIVLARVLLVDFADLARRGVPFRERYLRVVAVMTGTLWPAFGGLAILSGPFINLIYGPNWLGAALPLSMLSIAAIILVSITMTWQVFVVSGETSRQARIEVVRSGFGLALFCAGAFVSLSAAAAAKIGDALFSYTLYRPHLRRMTGTTGADLRPIYVKSGLVAAVAVTPAAILMIAYRGAASTPLLYVGASVVIGLVLWLGALRLTRHPLQAEIAVTARKLLGASRGVLKAAP</sequence>
<feature type="transmembrane region" description="Helical" evidence="7">
    <location>
        <begin position="438"/>
        <end position="456"/>
    </location>
</feature>
<dbReference type="InterPro" id="IPR050833">
    <property type="entry name" value="Poly_Biosynth_Transport"/>
</dbReference>
<protein>
    <submittedName>
        <fullName evidence="8">O-antigen/teichoic acid export membrane protein</fullName>
    </submittedName>
</protein>
<evidence type="ECO:0000256" key="6">
    <source>
        <dbReference type="ARBA" id="ARBA00023136"/>
    </source>
</evidence>
<evidence type="ECO:0000256" key="5">
    <source>
        <dbReference type="ARBA" id="ARBA00022989"/>
    </source>
</evidence>
<feature type="transmembrane region" description="Helical" evidence="7">
    <location>
        <begin position="7"/>
        <end position="32"/>
    </location>
</feature>
<comment type="similarity">
    <text evidence="2">Belongs to the polysaccharide synthase family.</text>
</comment>
<feature type="transmembrane region" description="Helical" evidence="7">
    <location>
        <begin position="75"/>
        <end position="101"/>
    </location>
</feature>
<feature type="transmembrane region" description="Helical" evidence="7">
    <location>
        <begin position="362"/>
        <end position="389"/>
    </location>
</feature>
<keyword evidence="6 7" id="KW-0472">Membrane</keyword>
<keyword evidence="5 7" id="KW-1133">Transmembrane helix</keyword>
<evidence type="ECO:0000256" key="1">
    <source>
        <dbReference type="ARBA" id="ARBA00004651"/>
    </source>
</evidence>
<feature type="transmembrane region" description="Helical" evidence="7">
    <location>
        <begin position="409"/>
        <end position="431"/>
    </location>
</feature>
<dbReference type="Pfam" id="PF13440">
    <property type="entry name" value="Polysacc_synt_3"/>
    <property type="match status" value="1"/>
</dbReference>
<feature type="transmembrane region" description="Helical" evidence="7">
    <location>
        <begin position="38"/>
        <end position="63"/>
    </location>
</feature>
<dbReference type="EMBL" id="JBEPLU010000002">
    <property type="protein sequence ID" value="MET3527648.1"/>
    <property type="molecule type" value="Genomic_DNA"/>
</dbReference>
<accession>A0ABV2EKQ2</accession>
<dbReference type="Proteomes" id="UP001549110">
    <property type="component" value="Unassembled WGS sequence"/>
</dbReference>
<dbReference type="PANTHER" id="PTHR30250:SF10">
    <property type="entry name" value="LIPOPOLYSACCHARIDE BIOSYNTHESIS PROTEIN WZXC"/>
    <property type="match status" value="1"/>
</dbReference>
<organism evidence="8 9">
    <name type="scientific">Phenylobacterium koreense</name>
    <dbReference type="NCBI Taxonomy" id="266125"/>
    <lineage>
        <taxon>Bacteria</taxon>
        <taxon>Pseudomonadati</taxon>
        <taxon>Pseudomonadota</taxon>
        <taxon>Alphaproteobacteria</taxon>
        <taxon>Caulobacterales</taxon>
        <taxon>Caulobacteraceae</taxon>
        <taxon>Phenylobacterium</taxon>
    </lineage>
</organism>
<reference evidence="8 9" key="1">
    <citation type="submission" date="2024-06" db="EMBL/GenBank/DDBJ databases">
        <title>Genomic Encyclopedia of Type Strains, Phase IV (KMG-IV): sequencing the most valuable type-strain genomes for metagenomic binning, comparative biology and taxonomic classification.</title>
        <authorList>
            <person name="Goeker M."/>
        </authorList>
    </citation>
    <scope>NUCLEOTIDE SEQUENCE [LARGE SCALE GENOMIC DNA]</scope>
    <source>
        <strain evidence="8 9">DSM 17809</strain>
    </source>
</reference>